<dbReference type="AlphaFoldDB" id="A0A6P6XJ77"/>
<keyword evidence="2" id="KW-0378">Hydrolase</keyword>
<keyword evidence="4" id="KW-0067">ATP-binding</keyword>
<dbReference type="InterPro" id="IPR011545">
    <property type="entry name" value="DEAD/DEAH_box_helicase_dom"/>
</dbReference>
<accession>A0A6P6XJ77</accession>
<feature type="domain" description="Helicase ATP-binding" evidence="5">
    <location>
        <begin position="1"/>
        <end position="166"/>
    </location>
</feature>
<dbReference type="Pfam" id="PF00271">
    <property type="entry name" value="Helicase_C"/>
    <property type="match status" value="1"/>
</dbReference>
<evidence type="ECO:0000313" key="7">
    <source>
        <dbReference type="Proteomes" id="UP000515146"/>
    </source>
</evidence>
<dbReference type="InterPro" id="IPR014001">
    <property type="entry name" value="Helicase_ATP-bd"/>
</dbReference>
<dbReference type="InParanoid" id="A0A6P6XJ77"/>
<dbReference type="RefSeq" id="XP_027193590.1">
    <property type="nucleotide sequence ID" value="XM_027337789.1"/>
</dbReference>
<evidence type="ECO:0000256" key="3">
    <source>
        <dbReference type="ARBA" id="ARBA00022806"/>
    </source>
</evidence>
<gene>
    <name evidence="8" type="primary">LOC113788326</name>
</gene>
<evidence type="ECO:0000313" key="8">
    <source>
        <dbReference type="RefSeq" id="XP_027193590.1"/>
    </source>
</evidence>
<dbReference type="PANTHER" id="PTHR47961">
    <property type="entry name" value="DNA POLYMERASE THETA, PUTATIVE (AFU_ORTHOLOGUE AFUA_1G05260)-RELATED"/>
    <property type="match status" value="1"/>
</dbReference>
<protein>
    <submittedName>
        <fullName evidence="8">DNA polymerase theta-like</fullName>
    </submittedName>
</protein>
<dbReference type="PROSITE" id="PS51194">
    <property type="entry name" value="HELICASE_CTER"/>
    <property type="match status" value="1"/>
</dbReference>
<keyword evidence="3" id="KW-0347">Helicase</keyword>
<proteinExistence type="predicted"/>
<keyword evidence="1" id="KW-0547">Nucleotide-binding</keyword>
<dbReference type="KEGG" id="dpte:113788326"/>
<feature type="domain" description="Helicase C-terminal" evidence="6">
    <location>
        <begin position="122"/>
        <end position="321"/>
    </location>
</feature>
<dbReference type="Gene3D" id="3.40.50.300">
    <property type="entry name" value="P-loop containing nucleotide triphosphate hydrolases"/>
    <property type="match status" value="2"/>
</dbReference>
<dbReference type="SMART" id="SM00490">
    <property type="entry name" value="HELICc"/>
    <property type="match status" value="1"/>
</dbReference>
<dbReference type="GO" id="GO:0004386">
    <property type="term" value="F:helicase activity"/>
    <property type="evidence" value="ECO:0007669"/>
    <property type="project" value="UniProtKB-KW"/>
</dbReference>
<dbReference type="InterPro" id="IPR050474">
    <property type="entry name" value="Hel308_SKI2-like"/>
</dbReference>
<dbReference type="GO" id="GO:0005524">
    <property type="term" value="F:ATP binding"/>
    <property type="evidence" value="ECO:0007669"/>
    <property type="project" value="UniProtKB-KW"/>
</dbReference>
<sequence length="327" mass="37056">MTKNFLYSAPTGGGKTLVADLLAIRNLERNGRIIYLIPYIALIKQKARDLKKIFNDSNKVVVELYFGSKDTLNNDYDLAVCTIEQGTKIIQSILKKKSKNNRFYTIIIDEFHIFFTPERGLLLENMLIKTQPDVTNLSCQIIGMSATFPNLNEVAKWLNAATYQCSYRPIPLLEFITAKIFNEIANLNCVKERKQMLGDLFCNGVAFHHSGMTNDERILIVDFYADKTIKCLFCTTGLAAGMNLPAHRVFINGINLGKSRMNLLDYKQISGRAGRVGYSDFGEIFVLVSTSNDFERATKLLTDTKYNLELSSSYSQVNERNAFDRRA</sequence>
<dbReference type="OrthoDB" id="2320933at2759"/>
<evidence type="ECO:0000259" key="5">
    <source>
        <dbReference type="PROSITE" id="PS51192"/>
    </source>
</evidence>
<dbReference type="PROSITE" id="PS51192">
    <property type="entry name" value="HELICASE_ATP_BIND_1"/>
    <property type="match status" value="1"/>
</dbReference>
<evidence type="ECO:0000256" key="2">
    <source>
        <dbReference type="ARBA" id="ARBA00022801"/>
    </source>
</evidence>
<evidence type="ECO:0000256" key="1">
    <source>
        <dbReference type="ARBA" id="ARBA00022741"/>
    </source>
</evidence>
<dbReference type="SUPFAM" id="SSF52540">
    <property type="entry name" value="P-loop containing nucleoside triphosphate hydrolases"/>
    <property type="match status" value="1"/>
</dbReference>
<dbReference type="InterPro" id="IPR001650">
    <property type="entry name" value="Helicase_C-like"/>
</dbReference>
<organism evidence="7 8">
    <name type="scientific">Dermatophagoides pteronyssinus</name>
    <name type="common">European house dust mite</name>
    <dbReference type="NCBI Taxonomy" id="6956"/>
    <lineage>
        <taxon>Eukaryota</taxon>
        <taxon>Metazoa</taxon>
        <taxon>Ecdysozoa</taxon>
        <taxon>Arthropoda</taxon>
        <taxon>Chelicerata</taxon>
        <taxon>Arachnida</taxon>
        <taxon>Acari</taxon>
        <taxon>Acariformes</taxon>
        <taxon>Sarcoptiformes</taxon>
        <taxon>Astigmata</taxon>
        <taxon>Psoroptidia</taxon>
        <taxon>Analgoidea</taxon>
        <taxon>Pyroglyphidae</taxon>
        <taxon>Dermatophagoidinae</taxon>
        <taxon>Dermatophagoides</taxon>
    </lineage>
</organism>
<evidence type="ECO:0000256" key="4">
    <source>
        <dbReference type="ARBA" id="ARBA00022840"/>
    </source>
</evidence>
<dbReference type="Proteomes" id="UP000515146">
    <property type="component" value="Unplaced"/>
</dbReference>
<dbReference type="PANTHER" id="PTHR47961:SF6">
    <property type="entry name" value="DNA-DIRECTED DNA POLYMERASE"/>
    <property type="match status" value="1"/>
</dbReference>
<reference evidence="8" key="1">
    <citation type="submission" date="2025-08" db="UniProtKB">
        <authorList>
            <consortium name="RefSeq"/>
        </authorList>
    </citation>
    <scope>IDENTIFICATION</scope>
    <source>
        <strain evidence="8">Airmid</strain>
    </source>
</reference>
<dbReference type="SMART" id="SM00487">
    <property type="entry name" value="DEXDc"/>
    <property type="match status" value="1"/>
</dbReference>
<name>A0A6P6XJ77_DERPT</name>
<dbReference type="GO" id="GO:0003676">
    <property type="term" value="F:nucleic acid binding"/>
    <property type="evidence" value="ECO:0007669"/>
    <property type="project" value="InterPro"/>
</dbReference>
<dbReference type="Pfam" id="PF00270">
    <property type="entry name" value="DEAD"/>
    <property type="match status" value="1"/>
</dbReference>
<evidence type="ECO:0000259" key="6">
    <source>
        <dbReference type="PROSITE" id="PS51194"/>
    </source>
</evidence>
<dbReference type="InterPro" id="IPR027417">
    <property type="entry name" value="P-loop_NTPase"/>
</dbReference>
<keyword evidence="7" id="KW-1185">Reference proteome</keyword>
<dbReference type="GO" id="GO:0016787">
    <property type="term" value="F:hydrolase activity"/>
    <property type="evidence" value="ECO:0007669"/>
    <property type="project" value="UniProtKB-KW"/>
</dbReference>